<evidence type="ECO:0000313" key="4">
    <source>
        <dbReference type="Proteomes" id="UP000001520"/>
    </source>
</evidence>
<organism evidence="3 4">
    <name type="scientific">Deferribacter desulfuricans (strain DSM 14783 / JCM 11476 / NBRC 101012 / SSM1)</name>
    <dbReference type="NCBI Taxonomy" id="639282"/>
    <lineage>
        <taxon>Bacteria</taxon>
        <taxon>Pseudomonadati</taxon>
        <taxon>Deferribacterota</taxon>
        <taxon>Deferribacteres</taxon>
        <taxon>Deferribacterales</taxon>
        <taxon>Deferribacteraceae</taxon>
        <taxon>Deferribacter</taxon>
    </lineage>
</organism>
<dbReference type="KEGG" id="ddf:DEFDS_1380"/>
<sequence length="110" mass="12526">MENLKLIYNVLDDKKGEDIVIYDIKNVSSIADFMVICTCTSEVHLEAVANELLFVMKHEKDLLPIAVDGLGKSRWVCIDFGDVIIHLMTDDVRKFYDLESIWGDCDKVSV</sequence>
<dbReference type="AlphaFoldDB" id="D3PE18"/>
<protein>
    <recommendedName>
        <fullName evidence="2">Ribosomal silencing factor RsfS</fullName>
    </recommendedName>
</protein>
<evidence type="ECO:0000313" key="3">
    <source>
        <dbReference type="EMBL" id="BAI80841.1"/>
    </source>
</evidence>
<dbReference type="Pfam" id="PF02410">
    <property type="entry name" value="RsfS"/>
    <property type="match status" value="1"/>
</dbReference>
<dbReference type="PANTHER" id="PTHR21043">
    <property type="entry name" value="IOJAP SUPERFAMILY ORTHOLOG"/>
    <property type="match status" value="1"/>
</dbReference>
<evidence type="ECO:0000256" key="2">
    <source>
        <dbReference type="HAMAP-Rule" id="MF_01477"/>
    </source>
</evidence>
<dbReference type="GO" id="GO:0042256">
    <property type="term" value="P:cytosolic ribosome assembly"/>
    <property type="evidence" value="ECO:0007669"/>
    <property type="project" value="UniProtKB-UniRule"/>
</dbReference>
<dbReference type="STRING" id="639282.DEFDS_1380"/>
<dbReference type="GO" id="GO:0005737">
    <property type="term" value="C:cytoplasm"/>
    <property type="evidence" value="ECO:0007669"/>
    <property type="project" value="UniProtKB-SubCell"/>
</dbReference>
<dbReference type="EMBL" id="AP011529">
    <property type="protein sequence ID" value="BAI80841.1"/>
    <property type="molecule type" value="Genomic_DNA"/>
</dbReference>
<dbReference type="InterPro" id="IPR043519">
    <property type="entry name" value="NT_sf"/>
</dbReference>
<dbReference type="RefSeq" id="WP_013008087.1">
    <property type="nucleotide sequence ID" value="NC_013939.1"/>
</dbReference>
<comment type="function">
    <text evidence="2">Functions as a ribosomal silencing factor. Interacts with ribosomal protein uL14 (rplN), blocking formation of intersubunit bridge B8. Prevents association of the 30S and 50S ribosomal subunits and the formation of functional ribosomes, thus repressing translation.</text>
</comment>
<keyword evidence="2" id="KW-0678">Repressor</keyword>
<accession>D3PE18</accession>
<dbReference type="GO" id="GO:0090071">
    <property type="term" value="P:negative regulation of ribosome biogenesis"/>
    <property type="evidence" value="ECO:0007669"/>
    <property type="project" value="UniProtKB-UniRule"/>
</dbReference>
<dbReference type="OrthoDB" id="9793681at2"/>
<dbReference type="InterPro" id="IPR004394">
    <property type="entry name" value="Iojap/RsfS/C7orf30"/>
</dbReference>
<dbReference type="SUPFAM" id="SSF81301">
    <property type="entry name" value="Nucleotidyltransferase"/>
    <property type="match status" value="1"/>
</dbReference>
<dbReference type="GO" id="GO:0043023">
    <property type="term" value="F:ribosomal large subunit binding"/>
    <property type="evidence" value="ECO:0007669"/>
    <property type="project" value="TreeGrafter"/>
</dbReference>
<dbReference type="Proteomes" id="UP000001520">
    <property type="component" value="Chromosome"/>
</dbReference>
<dbReference type="HOGENOM" id="CLU_092688_2_2_0"/>
<comment type="subcellular location">
    <subcellularLocation>
        <location evidence="2">Cytoplasm</location>
    </subcellularLocation>
</comment>
<dbReference type="eggNOG" id="COG0799">
    <property type="taxonomic scope" value="Bacteria"/>
</dbReference>
<dbReference type="NCBIfam" id="TIGR00090">
    <property type="entry name" value="rsfS_iojap_ybeB"/>
    <property type="match status" value="1"/>
</dbReference>
<reference evidence="3 4" key="1">
    <citation type="journal article" date="2010" name="DNA Res.">
        <title>Bacterial lifestyle in a deep-sea hydrothermal vent chimney revealed by the genome sequence of the thermophilic bacterium Deferribacter desulfuricans SSM1.</title>
        <authorList>
            <person name="Takaki Y."/>
            <person name="Shimamura S."/>
            <person name="Nakagawa S."/>
            <person name="Fukuhara Y."/>
            <person name="Horikawa H."/>
            <person name="Ankai A."/>
            <person name="Harada T."/>
            <person name="Hosoyama A."/>
            <person name="Oguchi A."/>
            <person name="Fukui S."/>
            <person name="Fujita N."/>
            <person name="Takami H."/>
            <person name="Takai K."/>
        </authorList>
    </citation>
    <scope>NUCLEOTIDE SEQUENCE [LARGE SCALE GENOMIC DNA]</scope>
    <source>
        <strain evidence="4">DSM 14783 / JCM 11476 / NBRC 101012 / SSM1</strain>
    </source>
</reference>
<gene>
    <name evidence="2" type="primary">rsfS</name>
    <name evidence="3" type="ordered locus">DEFDS_1380</name>
</gene>
<comment type="similarity">
    <text evidence="1 2">Belongs to the Iojap/RsfS family.</text>
</comment>
<name>D3PE18_DEFDS</name>
<evidence type="ECO:0000256" key="1">
    <source>
        <dbReference type="ARBA" id="ARBA00010574"/>
    </source>
</evidence>
<keyword evidence="2" id="KW-0963">Cytoplasm</keyword>
<keyword evidence="4" id="KW-1185">Reference proteome</keyword>
<dbReference type="GO" id="GO:0017148">
    <property type="term" value="P:negative regulation of translation"/>
    <property type="evidence" value="ECO:0007669"/>
    <property type="project" value="UniProtKB-UniRule"/>
</dbReference>
<proteinExistence type="inferred from homology"/>
<dbReference type="PANTHER" id="PTHR21043:SF0">
    <property type="entry name" value="MITOCHONDRIAL ASSEMBLY OF RIBOSOMAL LARGE SUBUNIT PROTEIN 1"/>
    <property type="match status" value="1"/>
</dbReference>
<comment type="subunit">
    <text evidence="2">Interacts with ribosomal protein uL14 (rplN).</text>
</comment>
<dbReference type="HAMAP" id="MF_01477">
    <property type="entry name" value="Iojap_RsfS"/>
    <property type="match status" value="1"/>
</dbReference>
<keyword evidence="2" id="KW-0810">Translation regulation</keyword>
<dbReference type="Gene3D" id="3.30.460.10">
    <property type="entry name" value="Beta Polymerase, domain 2"/>
    <property type="match status" value="1"/>
</dbReference>